<gene>
    <name evidence="2" type="ORF">GCM10010121_086400</name>
</gene>
<evidence type="ECO:0000313" key="3">
    <source>
        <dbReference type="Proteomes" id="UP000657574"/>
    </source>
</evidence>
<dbReference type="GO" id="GO:0019634">
    <property type="term" value="P:organic phosphonate metabolic process"/>
    <property type="evidence" value="ECO:0007669"/>
    <property type="project" value="InterPro"/>
</dbReference>
<dbReference type="AlphaFoldDB" id="A0A917UJS9"/>
<dbReference type="RefSeq" id="WP_189316805.1">
    <property type="nucleotide sequence ID" value="NZ_BMQA01000072.1"/>
</dbReference>
<feature type="region of interest" description="Disordered" evidence="1">
    <location>
        <begin position="106"/>
        <end position="160"/>
    </location>
</feature>
<reference evidence="2" key="1">
    <citation type="journal article" date="2014" name="Int. J. Syst. Evol. Microbiol.">
        <title>Complete genome sequence of Corynebacterium casei LMG S-19264T (=DSM 44701T), isolated from a smear-ripened cheese.</title>
        <authorList>
            <consortium name="US DOE Joint Genome Institute (JGI-PGF)"/>
            <person name="Walter F."/>
            <person name="Albersmeier A."/>
            <person name="Kalinowski J."/>
            <person name="Ruckert C."/>
        </authorList>
    </citation>
    <scope>NUCLEOTIDE SEQUENCE</scope>
    <source>
        <strain evidence="2">JCM 3086</strain>
    </source>
</reference>
<dbReference type="InterPro" id="IPR008773">
    <property type="entry name" value="PhnI"/>
</dbReference>
<dbReference type="Pfam" id="PF05861">
    <property type="entry name" value="PhnI"/>
    <property type="match status" value="1"/>
</dbReference>
<evidence type="ECO:0000256" key="1">
    <source>
        <dbReference type="SAM" id="MobiDB-lite"/>
    </source>
</evidence>
<name>A0A917UJS9_9ACTN</name>
<evidence type="ECO:0000313" key="2">
    <source>
        <dbReference type="EMBL" id="GGJ62445.1"/>
    </source>
</evidence>
<reference evidence="2" key="2">
    <citation type="submission" date="2020-09" db="EMBL/GenBank/DDBJ databases">
        <authorList>
            <person name="Sun Q."/>
            <person name="Ohkuma M."/>
        </authorList>
    </citation>
    <scope>NUCLEOTIDE SEQUENCE</scope>
    <source>
        <strain evidence="2">JCM 3086</strain>
    </source>
</reference>
<feature type="region of interest" description="Disordered" evidence="1">
    <location>
        <begin position="175"/>
        <end position="202"/>
    </location>
</feature>
<accession>A0A917UJS9</accession>
<sequence>MGYSGVRGGQEAIAAAERLVREARFGGSSPWLELDQITRHLNLAVDRVSGEGGLWAPDLAARAIRQAQGDLLEAAQLLRAHRSTLPRLGYSLPVESAELTVVRRVSPAHRNPPGGQLLGRTDDYTPRILETEDTGDMGDTAPASHPSPSDSAASDAVSRSGARDLAAGLYEQGLLAGRHRGDDPEPYDITRAPARPGTPRSARLSALARAETGSLTHLWYVNAHNPLRGGAEIPLELRRGRLPLKVTHPHTGRPVTVARCPVTEARTVRSTDRPRPGGSRFDLGYGLCFGENEPKAVAMAGLDLLVHRDPHTEHLEQKVLIALDGPEASGFLEHLKLPHYVDFRSTIERVQAVRAAAGEAR</sequence>
<organism evidence="2 3">
    <name type="scientific">Streptomyces brasiliensis</name>
    <dbReference type="NCBI Taxonomy" id="1954"/>
    <lineage>
        <taxon>Bacteria</taxon>
        <taxon>Bacillati</taxon>
        <taxon>Actinomycetota</taxon>
        <taxon>Actinomycetes</taxon>
        <taxon>Kitasatosporales</taxon>
        <taxon>Streptomycetaceae</taxon>
        <taxon>Streptomyces</taxon>
    </lineage>
</organism>
<dbReference type="GO" id="GO:0016829">
    <property type="term" value="F:lyase activity"/>
    <property type="evidence" value="ECO:0007669"/>
    <property type="project" value="UniProtKB-KW"/>
</dbReference>
<dbReference type="PIRSF" id="PIRSF007313">
    <property type="entry name" value="PhnI"/>
    <property type="match status" value="1"/>
</dbReference>
<dbReference type="Proteomes" id="UP000657574">
    <property type="component" value="Unassembled WGS sequence"/>
</dbReference>
<keyword evidence="2" id="KW-0456">Lyase</keyword>
<protein>
    <submittedName>
        <fullName evidence="2">Carbon-phosphorus lyase</fullName>
    </submittedName>
</protein>
<feature type="compositionally biased region" description="Low complexity" evidence="1">
    <location>
        <begin position="141"/>
        <end position="160"/>
    </location>
</feature>
<dbReference type="EMBL" id="BMQA01000072">
    <property type="protein sequence ID" value="GGJ62445.1"/>
    <property type="molecule type" value="Genomic_DNA"/>
</dbReference>
<keyword evidence="3" id="KW-1185">Reference proteome</keyword>
<proteinExistence type="predicted"/>
<comment type="caution">
    <text evidence="2">The sequence shown here is derived from an EMBL/GenBank/DDBJ whole genome shotgun (WGS) entry which is preliminary data.</text>
</comment>